<dbReference type="SUPFAM" id="SSF88713">
    <property type="entry name" value="Glycoside hydrolase/deacetylase"/>
    <property type="match status" value="1"/>
</dbReference>
<keyword evidence="3" id="KW-1133">Transmembrane helix</keyword>
<sequence>MGKKLYIAGIVIYLMMILTACNLNTKAKNSDQQQIFKFKSSIEQYANGKISYEDSFKFSEGLVDDVIRDFMVKLKALQSSKEHYTKGTKAYEAGRAIESYKLLKQVIQEDVENYASAIRTMKAIEDHYLDTANQMAKGHFYDEASTLLGALVDVSVNSQLIETKTAIDNKNKEMVLYTGDVRHIFFHSLIAFTELAFDGDYMEEGYNYWMTTVDEFKKMLDEMYKRDFMLVDIHLLYDIEVVDGKRTLKKKDIYLPKGKKPLILSLDDLNYYDYMENDGFADRLVLHNGEVATDTKLPDGKHLIARDHDCVPILDVFVEEHPDFSYRGAKGIIGVTGYEGILGYRTDDASSPTYQQDIADVKGIVKRLKETGWHFASHSYGHINVEKQSLKRVKKDSNQWDEEVGSLVGDTNLYIYPYGAAVQGHDEKFTELQKYGFDIFFGVCAYTSLRFDSGAMLMDRCNLDGYRMSKAPYQLVDLFEVEDVYDTRRPPFH</sequence>
<dbReference type="RefSeq" id="WP_212698326.1">
    <property type="nucleotide sequence ID" value="NZ_CP058649.1"/>
</dbReference>
<keyword evidence="2" id="KW-0732">Signal</keyword>
<dbReference type="PANTHER" id="PTHR34216">
    <property type="match status" value="1"/>
</dbReference>
<evidence type="ECO:0000313" key="5">
    <source>
        <dbReference type="EMBL" id="QUI22831.1"/>
    </source>
</evidence>
<dbReference type="InterPro" id="IPR011330">
    <property type="entry name" value="Glyco_hydro/deAcase_b/a-brl"/>
</dbReference>
<dbReference type="GO" id="GO:0005576">
    <property type="term" value="C:extracellular region"/>
    <property type="evidence" value="ECO:0007669"/>
    <property type="project" value="UniProtKB-SubCell"/>
</dbReference>
<dbReference type="Proteomes" id="UP000683246">
    <property type="component" value="Chromosome"/>
</dbReference>
<dbReference type="PANTHER" id="PTHR34216:SF3">
    <property type="entry name" value="POLY-BETA-1,6-N-ACETYL-D-GLUCOSAMINE N-DEACETYLASE"/>
    <property type="match status" value="1"/>
</dbReference>
<evidence type="ECO:0000256" key="2">
    <source>
        <dbReference type="ARBA" id="ARBA00022729"/>
    </source>
</evidence>
<evidence type="ECO:0000313" key="6">
    <source>
        <dbReference type="Proteomes" id="UP000683246"/>
    </source>
</evidence>
<protein>
    <submittedName>
        <fullName evidence="5">Polysaccharide deacetylase family protein</fullName>
    </submittedName>
</protein>
<name>A0A8J8MJZ2_9FIRM</name>
<feature type="transmembrane region" description="Helical" evidence="3">
    <location>
        <begin position="6"/>
        <end position="25"/>
    </location>
</feature>
<dbReference type="EMBL" id="CP058649">
    <property type="protein sequence ID" value="QUI22831.1"/>
    <property type="molecule type" value="Genomic_DNA"/>
</dbReference>
<reference evidence="5" key="1">
    <citation type="submission" date="2020-07" db="EMBL/GenBank/DDBJ databases">
        <title>Vallitalea pronyensis genome.</title>
        <authorList>
            <person name="Postec A."/>
        </authorList>
    </citation>
    <scope>NUCLEOTIDE SEQUENCE</scope>
    <source>
        <strain evidence="5">FatNI3</strain>
    </source>
</reference>
<evidence type="ECO:0000256" key="3">
    <source>
        <dbReference type="SAM" id="Phobius"/>
    </source>
</evidence>
<dbReference type="InterPro" id="IPR051398">
    <property type="entry name" value="Polysacch_Deacetylase"/>
</dbReference>
<feature type="domain" description="NodB homology" evidence="4">
    <location>
        <begin position="359"/>
        <end position="436"/>
    </location>
</feature>
<keyword evidence="3" id="KW-0812">Transmembrane</keyword>
<accession>A0A8J8MJZ2</accession>
<dbReference type="AlphaFoldDB" id="A0A8J8MJZ2"/>
<dbReference type="GO" id="GO:0016810">
    <property type="term" value="F:hydrolase activity, acting on carbon-nitrogen (but not peptide) bonds"/>
    <property type="evidence" value="ECO:0007669"/>
    <property type="project" value="InterPro"/>
</dbReference>
<gene>
    <name evidence="5" type="ORF">HZI73_11260</name>
</gene>
<organism evidence="5 6">
    <name type="scientific">Vallitalea pronyensis</name>
    <dbReference type="NCBI Taxonomy" id="1348613"/>
    <lineage>
        <taxon>Bacteria</taxon>
        <taxon>Bacillati</taxon>
        <taxon>Bacillota</taxon>
        <taxon>Clostridia</taxon>
        <taxon>Lachnospirales</taxon>
        <taxon>Vallitaleaceae</taxon>
        <taxon>Vallitalea</taxon>
    </lineage>
</organism>
<dbReference type="KEGG" id="vpy:HZI73_11260"/>
<dbReference type="PROSITE" id="PS51257">
    <property type="entry name" value="PROKAR_LIPOPROTEIN"/>
    <property type="match status" value="1"/>
</dbReference>
<evidence type="ECO:0000259" key="4">
    <source>
        <dbReference type="Pfam" id="PF01522"/>
    </source>
</evidence>
<dbReference type="Gene3D" id="3.20.20.370">
    <property type="entry name" value="Glycoside hydrolase/deacetylase"/>
    <property type="match status" value="1"/>
</dbReference>
<proteinExistence type="predicted"/>
<comment type="subcellular location">
    <subcellularLocation>
        <location evidence="1">Secreted</location>
    </subcellularLocation>
</comment>
<keyword evidence="6" id="KW-1185">Reference proteome</keyword>
<keyword evidence="3" id="KW-0472">Membrane</keyword>
<evidence type="ECO:0000256" key="1">
    <source>
        <dbReference type="ARBA" id="ARBA00004613"/>
    </source>
</evidence>
<dbReference type="InterPro" id="IPR002509">
    <property type="entry name" value="NODB_dom"/>
</dbReference>
<dbReference type="GO" id="GO:0005975">
    <property type="term" value="P:carbohydrate metabolic process"/>
    <property type="evidence" value="ECO:0007669"/>
    <property type="project" value="InterPro"/>
</dbReference>
<dbReference type="Pfam" id="PF01522">
    <property type="entry name" value="Polysacc_deac_1"/>
    <property type="match status" value="1"/>
</dbReference>